<accession>A0A182FXG8</accession>
<dbReference type="VEuPathDB" id="VectorBase:AALB014339"/>
<sequence length="39" mass="4068">MVFNRSVPGYAPSHTHTTHGKPPSRSYRDLAGASTGLGG</sequence>
<dbReference type="AlphaFoldDB" id="A0A182FXG8"/>
<reference evidence="1 2" key="1">
    <citation type="journal article" date="2017" name="G3 (Bethesda)">
        <title>The Physical Genome Mapping of Anopheles albimanus Corrected Scaffold Misassemblies and Identified Interarm Rearrangements in Genus Anopheles.</title>
        <authorList>
            <person name="Artemov G.N."/>
            <person name="Peery A.N."/>
            <person name="Jiang X."/>
            <person name="Tu Z."/>
            <person name="Stegniy V.N."/>
            <person name="Sharakhova M.V."/>
            <person name="Sharakhov I.V."/>
        </authorList>
    </citation>
    <scope>NUCLEOTIDE SEQUENCE [LARGE SCALE GENOMIC DNA]</scope>
    <source>
        <strain evidence="1 2">ALBI9_A</strain>
    </source>
</reference>
<proteinExistence type="predicted"/>
<evidence type="ECO:0000313" key="2">
    <source>
        <dbReference type="Proteomes" id="UP000069272"/>
    </source>
</evidence>
<protein>
    <submittedName>
        <fullName evidence="1">Uncharacterized protein</fullName>
    </submittedName>
</protein>
<dbReference type="Proteomes" id="UP000069272">
    <property type="component" value="Chromosome 2R"/>
</dbReference>
<organism evidence="1 2">
    <name type="scientific">Anopheles albimanus</name>
    <name type="common">New world malaria mosquito</name>
    <dbReference type="NCBI Taxonomy" id="7167"/>
    <lineage>
        <taxon>Eukaryota</taxon>
        <taxon>Metazoa</taxon>
        <taxon>Ecdysozoa</taxon>
        <taxon>Arthropoda</taxon>
        <taxon>Hexapoda</taxon>
        <taxon>Insecta</taxon>
        <taxon>Pterygota</taxon>
        <taxon>Neoptera</taxon>
        <taxon>Endopterygota</taxon>
        <taxon>Diptera</taxon>
        <taxon>Nematocera</taxon>
        <taxon>Culicoidea</taxon>
        <taxon>Culicidae</taxon>
        <taxon>Anophelinae</taxon>
        <taxon>Anopheles</taxon>
    </lineage>
</organism>
<reference evidence="1" key="2">
    <citation type="submission" date="2022-08" db="UniProtKB">
        <authorList>
            <consortium name="EnsemblMetazoa"/>
        </authorList>
    </citation>
    <scope>IDENTIFICATION</scope>
    <source>
        <strain evidence="1">STECLA/ALBI9_A</strain>
    </source>
</reference>
<dbReference type="EnsemblMetazoa" id="AALB014339-RA">
    <property type="protein sequence ID" value="AALB014339-PA"/>
    <property type="gene ID" value="AALB014339"/>
</dbReference>
<evidence type="ECO:0000313" key="1">
    <source>
        <dbReference type="EnsemblMetazoa" id="AALB014339-PA"/>
    </source>
</evidence>
<keyword evidence="2" id="KW-1185">Reference proteome</keyword>
<name>A0A182FXG8_ANOAL</name>